<proteinExistence type="inferred from homology"/>
<organism evidence="12 13">
    <name type="scientific">Porphyridium purpureum</name>
    <name type="common">Red alga</name>
    <name type="synonym">Porphyridium cruentum</name>
    <dbReference type="NCBI Taxonomy" id="35688"/>
    <lineage>
        <taxon>Eukaryota</taxon>
        <taxon>Rhodophyta</taxon>
        <taxon>Bangiophyceae</taxon>
        <taxon>Porphyridiales</taxon>
        <taxon>Porphyridiaceae</taxon>
        <taxon>Porphyridium</taxon>
    </lineage>
</organism>
<dbReference type="InterPro" id="IPR027417">
    <property type="entry name" value="P-loop_NTPase"/>
</dbReference>
<evidence type="ECO:0000313" key="13">
    <source>
        <dbReference type="Proteomes" id="UP000324585"/>
    </source>
</evidence>
<gene>
    <name evidence="12" type="ORF">FVE85_0905</name>
</gene>
<dbReference type="NCBIfam" id="TIGR03598">
    <property type="entry name" value="GTPase_YsxC"/>
    <property type="match status" value="1"/>
</dbReference>
<evidence type="ECO:0000256" key="2">
    <source>
        <dbReference type="ARBA" id="ARBA00009638"/>
    </source>
</evidence>
<evidence type="ECO:0000256" key="3">
    <source>
        <dbReference type="ARBA" id="ARBA00022618"/>
    </source>
</evidence>
<feature type="region of interest" description="Disordered" evidence="10">
    <location>
        <begin position="64"/>
        <end position="102"/>
    </location>
</feature>
<dbReference type="GO" id="GO:0046872">
    <property type="term" value="F:metal ion binding"/>
    <property type="evidence" value="ECO:0007669"/>
    <property type="project" value="UniProtKB-KW"/>
</dbReference>
<evidence type="ECO:0000256" key="8">
    <source>
        <dbReference type="ARBA" id="ARBA00023210"/>
    </source>
</evidence>
<evidence type="ECO:0000256" key="7">
    <source>
        <dbReference type="ARBA" id="ARBA00023134"/>
    </source>
</evidence>
<evidence type="ECO:0000259" key="11">
    <source>
        <dbReference type="PROSITE" id="PS51706"/>
    </source>
</evidence>
<comment type="caution">
    <text evidence="12">The sequence shown here is derived from an EMBL/GenBank/DDBJ whole genome shotgun (WGS) entry which is preliminary data.</text>
</comment>
<keyword evidence="9" id="KW-0131">Cell cycle</keyword>
<dbReference type="HAMAP" id="MF_00321">
    <property type="entry name" value="GTPase_EngB"/>
    <property type="match status" value="1"/>
</dbReference>
<evidence type="ECO:0000256" key="1">
    <source>
        <dbReference type="ARBA" id="ARBA00001946"/>
    </source>
</evidence>
<dbReference type="GO" id="GO:0051301">
    <property type="term" value="P:cell division"/>
    <property type="evidence" value="ECO:0007669"/>
    <property type="project" value="UniProtKB-KW"/>
</dbReference>
<keyword evidence="3" id="KW-0132">Cell division</keyword>
<dbReference type="InterPro" id="IPR019987">
    <property type="entry name" value="GTP-bd_ribosome_bio_YsxC"/>
</dbReference>
<dbReference type="SUPFAM" id="SSF52540">
    <property type="entry name" value="P-loop containing nucleoside triphosphate hydrolases"/>
    <property type="match status" value="1"/>
</dbReference>
<keyword evidence="6" id="KW-0460">Magnesium</keyword>
<dbReference type="PANTHER" id="PTHR11649">
    <property type="entry name" value="MSS1/TRME-RELATED GTP-BINDING PROTEIN"/>
    <property type="match status" value="1"/>
</dbReference>
<dbReference type="Proteomes" id="UP000324585">
    <property type="component" value="Unassembled WGS sequence"/>
</dbReference>
<dbReference type="CDD" id="cd01876">
    <property type="entry name" value="YihA_EngB"/>
    <property type="match status" value="1"/>
</dbReference>
<dbReference type="InterPro" id="IPR006073">
    <property type="entry name" value="GTP-bd"/>
</dbReference>
<dbReference type="PROSITE" id="PS51706">
    <property type="entry name" value="G_ENGB"/>
    <property type="match status" value="1"/>
</dbReference>
<dbReference type="GO" id="GO:0005525">
    <property type="term" value="F:GTP binding"/>
    <property type="evidence" value="ECO:0007669"/>
    <property type="project" value="UniProtKB-KW"/>
</dbReference>
<evidence type="ECO:0000256" key="4">
    <source>
        <dbReference type="ARBA" id="ARBA00022723"/>
    </source>
</evidence>
<dbReference type="OrthoDB" id="391988at2759"/>
<feature type="domain" description="EngB-type G" evidence="11">
    <location>
        <begin position="157"/>
        <end position="333"/>
    </location>
</feature>
<reference evidence="13" key="1">
    <citation type="journal article" date="2019" name="Nat. Commun.">
        <title>Expansion of phycobilisome linker gene families in mesophilic red algae.</title>
        <authorList>
            <person name="Lee J."/>
            <person name="Kim D."/>
            <person name="Bhattacharya D."/>
            <person name="Yoon H.S."/>
        </authorList>
    </citation>
    <scope>NUCLEOTIDE SEQUENCE [LARGE SCALE GENOMIC DNA]</scope>
    <source>
        <strain evidence="13">CCMP 1328</strain>
    </source>
</reference>
<keyword evidence="8" id="KW-0717">Septation</keyword>
<dbReference type="InterPro" id="IPR030393">
    <property type="entry name" value="G_ENGB_dom"/>
</dbReference>
<sequence length="338" mass="36551">MFIVSQTVFCPRACLRVKRDDAERAFSETSVRSPSLAAGTASTRVSYLSMKSGRSGANEKVRLQAVRSGGKGSSKSRGDVGGSSRPLNRQRRPSKRSEQADADIIGASQDATEVAREVAAPAQVYPRENMQRSDVEFIGSFADHVPVVLSKPSSSEVVPEVAFAGRSNVGKSSLLNMMCKRKSAARTSKTPGRTQNINLFLVKDLKARVYSMVDLPGYGFAKMSKSLQKQSSDFIANYLASREALRLVVLLVDIRVPPQDADIGAMDLLAELDLPFLVAATKVDKIRASERAALVKGYAEAVRLDAETILMLSSQTGEGKQALQAAMLDALFSELDKQ</sequence>
<name>A0A5J4Z0P3_PORPP</name>
<evidence type="ECO:0000313" key="12">
    <source>
        <dbReference type="EMBL" id="KAA8497176.1"/>
    </source>
</evidence>
<protein>
    <submittedName>
        <fullName evidence="12">Putative GTP-binding protein EngB</fullName>
    </submittedName>
</protein>
<evidence type="ECO:0000256" key="9">
    <source>
        <dbReference type="ARBA" id="ARBA00023306"/>
    </source>
</evidence>
<dbReference type="Gene3D" id="3.40.50.300">
    <property type="entry name" value="P-loop containing nucleotide triphosphate hydrolases"/>
    <property type="match status" value="1"/>
</dbReference>
<dbReference type="AlphaFoldDB" id="A0A5J4Z0P3"/>
<keyword evidence="13" id="KW-1185">Reference proteome</keyword>
<comment type="cofactor">
    <cofactor evidence="1">
        <name>Mg(2+)</name>
        <dbReference type="ChEBI" id="CHEBI:18420"/>
    </cofactor>
</comment>
<keyword evidence="7" id="KW-0342">GTP-binding</keyword>
<comment type="similarity">
    <text evidence="2">Belongs to the TRAFAC class TrmE-Era-EngA-EngB-Septin-like GTPase superfamily. EngB GTPase family.</text>
</comment>
<evidence type="ECO:0000256" key="5">
    <source>
        <dbReference type="ARBA" id="ARBA00022741"/>
    </source>
</evidence>
<keyword evidence="5" id="KW-0547">Nucleotide-binding</keyword>
<evidence type="ECO:0000256" key="10">
    <source>
        <dbReference type="SAM" id="MobiDB-lite"/>
    </source>
</evidence>
<accession>A0A5J4Z0P3</accession>
<evidence type="ECO:0000256" key="6">
    <source>
        <dbReference type="ARBA" id="ARBA00022842"/>
    </source>
</evidence>
<dbReference type="Pfam" id="PF01926">
    <property type="entry name" value="MMR_HSR1"/>
    <property type="match status" value="1"/>
</dbReference>
<dbReference type="PANTHER" id="PTHR11649:SF13">
    <property type="entry name" value="ENGB-TYPE G DOMAIN-CONTAINING PROTEIN"/>
    <property type="match status" value="1"/>
</dbReference>
<keyword evidence="4" id="KW-0479">Metal-binding</keyword>
<dbReference type="EMBL" id="VRMN01000002">
    <property type="protein sequence ID" value="KAA8497176.1"/>
    <property type="molecule type" value="Genomic_DNA"/>
</dbReference>